<organism evidence="2">
    <name type="scientific">Trypanosoma vivax (strain Y486)</name>
    <dbReference type="NCBI Taxonomy" id="1055687"/>
    <lineage>
        <taxon>Eukaryota</taxon>
        <taxon>Discoba</taxon>
        <taxon>Euglenozoa</taxon>
        <taxon>Kinetoplastea</taxon>
        <taxon>Metakinetoplastina</taxon>
        <taxon>Trypanosomatida</taxon>
        <taxon>Trypanosomatidae</taxon>
        <taxon>Trypanosoma</taxon>
        <taxon>Duttonella</taxon>
    </lineage>
</organism>
<dbReference type="EMBL" id="HE573024">
    <property type="protein sequence ID" value="CCC49634.1"/>
    <property type="molecule type" value="Genomic_DNA"/>
</dbReference>
<evidence type="ECO:0000256" key="1">
    <source>
        <dbReference type="SAM" id="MobiDB-lite"/>
    </source>
</evidence>
<feature type="non-terminal residue" evidence="2">
    <location>
        <position position="363"/>
    </location>
</feature>
<proteinExistence type="predicted"/>
<reference evidence="2" key="1">
    <citation type="journal article" date="2012" name="Proc. Natl. Acad. Sci. U.S.A.">
        <title>Antigenic diversity is generated by distinct evolutionary mechanisms in African trypanosome species.</title>
        <authorList>
            <person name="Jackson A.P."/>
            <person name="Berry A."/>
            <person name="Aslett M."/>
            <person name="Allison H.C."/>
            <person name="Burton P."/>
            <person name="Vavrova-Anderson J."/>
            <person name="Brown R."/>
            <person name="Browne H."/>
            <person name="Corton N."/>
            <person name="Hauser H."/>
            <person name="Gamble J."/>
            <person name="Gilderthorp R."/>
            <person name="Marcello L."/>
            <person name="McQuillan J."/>
            <person name="Otto T.D."/>
            <person name="Quail M.A."/>
            <person name="Sanders M.J."/>
            <person name="van Tonder A."/>
            <person name="Ginger M.L."/>
            <person name="Field M.C."/>
            <person name="Barry J.D."/>
            <person name="Hertz-Fowler C."/>
            <person name="Berriman M."/>
        </authorList>
    </citation>
    <scope>NUCLEOTIDE SEQUENCE</scope>
    <source>
        <strain evidence="2">Y486</strain>
    </source>
</reference>
<sequence>MSLCEQEAAGQCESDEPLTGNVGTSVAVDVDGAFELNAEQLKKLQKPTKSSKMKPKGCVALKINLYKSARARREMAMQENCHYEALMNTSTKESSSWPERVVEDDGVVEGSVVDRGLCGCSGCGVLVYCSKACWSVFHTLHRESGDCRILRNVYPALMKTFMTRGGGGSSGINVNNGANKKGPRGGQFFQDLWNPRHWLRRINEDGAWEMQLLLLSALVIGRAVKEGFASHVADDSDYLSTRKEDVEGVWSDVQKRDAPAKDGTSTTVEAYNRHGVALVKDQSGNVVETTHYITAESMIPREVGVIQRARLHLGCGVEVLDPRAAEQERHDPKGTFGTMEMSGVSVVADNQTIHGVPCDGAGT</sequence>
<dbReference type="AlphaFoldDB" id="G0U0N5"/>
<evidence type="ECO:0000313" key="2">
    <source>
        <dbReference type="EMBL" id="CCC49634.1"/>
    </source>
</evidence>
<evidence type="ECO:0008006" key="3">
    <source>
        <dbReference type="Google" id="ProtNLM"/>
    </source>
</evidence>
<dbReference type="VEuPathDB" id="TriTrypDB:TvY486_0802430"/>
<gene>
    <name evidence="2" type="ORF">TVY486_0802430</name>
</gene>
<feature type="region of interest" description="Disordered" evidence="1">
    <location>
        <begin position="1"/>
        <end position="21"/>
    </location>
</feature>
<accession>G0U0N5</accession>
<name>G0U0N5_TRYVY</name>
<protein>
    <recommendedName>
        <fullName evidence="3">MYND-type domain-containing protein</fullName>
    </recommendedName>
</protein>